<keyword evidence="1" id="KW-0472">Membrane</keyword>
<dbReference type="Proteomes" id="UP001140076">
    <property type="component" value="Unassembled WGS sequence"/>
</dbReference>
<evidence type="ECO:0000256" key="1">
    <source>
        <dbReference type="SAM" id="Phobius"/>
    </source>
</evidence>
<keyword evidence="4" id="KW-1185">Reference proteome</keyword>
<keyword evidence="1" id="KW-0812">Transmembrane</keyword>
<evidence type="ECO:0000313" key="3">
    <source>
        <dbReference type="EMBL" id="MDA0564701.1"/>
    </source>
</evidence>
<dbReference type="AlphaFoldDB" id="A0A9X3SN12"/>
<dbReference type="InterPro" id="IPR025194">
    <property type="entry name" value="RodZ-like_C"/>
</dbReference>
<dbReference type="Pfam" id="PF13464">
    <property type="entry name" value="RodZ_C"/>
    <property type="match status" value="1"/>
</dbReference>
<proteinExistence type="predicted"/>
<keyword evidence="1" id="KW-1133">Transmembrane helix</keyword>
<reference evidence="3" key="1">
    <citation type="submission" date="2021-10" db="EMBL/GenBank/DDBJ databases">
        <title>Streptomonospora sp. nov., isolated from mangrove soil.</title>
        <authorList>
            <person name="Chen X."/>
            <person name="Ge X."/>
            <person name="Liu W."/>
        </authorList>
    </citation>
    <scope>NUCLEOTIDE SEQUENCE</scope>
    <source>
        <strain evidence="3">S1-112</strain>
    </source>
</reference>
<accession>A0A9X3SN12</accession>
<organism evidence="3 4">
    <name type="scientific">Streptomonospora mangrovi</name>
    <dbReference type="NCBI Taxonomy" id="2883123"/>
    <lineage>
        <taxon>Bacteria</taxon>
        <taxon>Bacillati</taxon>
        <taxon>Actinomycetota</taxon>
        <taxon>Actinomycetes</taxon>
        <taxon>Streptosporangiales</taxon>
        <taxon>Nocardiopsidaceae</taxon>
        <taxon>Streptomonospora</taxon>
    </lineage>
</organism>
<feature type="domain" description="Cytoskeleton protein RodZ-like C-terminal" evidence="2">
    <location>
        <begin position="60"/>
        <end position="120"/>
    </location>
</feature>
<protein>
    <submittedName>
        <fullName evidence="3">DUF4115 domain-containing protein</fullName>
    </submittedName>
</protein>
<evidence type="ECO:0000313" key="4">
    <source>
        <dbReference type="Proteomes" id="UP001140076"/>
    </source>
</evidence>
<feature type="transmembrane region" description="Helical" evidence="1">
    <location>
        <begin position="6"/>
        <end position="22"/>
    </location>
</feature>
<dbReference type="EMBL" id="JAJAQC010000014">
    <property type="protein sequence ID" value="MDA0564701.1"/>
    <property type="molecule type" value="Genomic_DNA"/>
</dbReference>
<gene>
    <name evidence="3" type="ORF">LG943_10230</name>
</gene>
<evidence type="ECO:0000259" key="2">
    <source>
        <dbReference type="Pfam" id="PF13464"/>
    </source>
</evidence>
<name>A0A9X3SN12_9ACTN</name>
<comment type="caution">
    <text evidence="3">The sequence shown here is derived from an EMBL/GenBank/DDBJ whole genome shotgun (WGS) entry which is preliminary data.</text>
</comment>
<sequence length="127" mass="13130">MAIVGAIVLFITLVILGGYFLYRSLPAGNPDSAVPESADTAAAQAGGVATGTLYIEVVGESSDVVVRVPGGDVLTDATMGRGEYVTFDESRPLDVTIGDPSAVELYVHGQPRDISGEEPGYSLTVEP</sequence>